<evidence type="ECO:0000256" key="1">
    <source>
        <dbReference type="ARBA" id="ARBA00023125"/>
    </source>
</evidence>
<dbReference type="Pfam" id="PF00072">
    <property type="entry name" value="Response_reg"/>
    <property type="match status" value="1"/>
</dbReference>
<dbReference type="Gene3D" id="3.40.50.2300">
    <property type="match status" value="1"/>
</dbReference>
<dbReference type="GO" id="GO:0000156">
    <property type="term" value="F:phosphorelay response regulator activity"/>
    <property type="evidence" value="ECO:0007669"/>
    <property type="project" value="TreeGrafter"/>
</dbReference>
<evidence type="ECO:0000259" key="4">
    <source>
        <dbReference type="PROSITE" id="PS50930"/>
    </source>
</evidence>
<feature type="modified residue" description="4-aspartylphosphate" evidence="2">
    <location>
        <position position="53"/>
    </location>
</feature>
<dbReference type="EMBL" id="AP025523">
    <property type="protein sequence ID" value="BDE06303.1"/>
    <property type="molecule type" value="Genomic_DNA"/>
</dbReference>
<dbReference type="SMART" id="SM00448">
    <property type="entry name" value="REC"/>
    <property type="match status" value="1"/>
</dbReference>
<keyword evidence="1 5" id="KW-0238">DNA-binding</keyword>
<dbReference type="RefSeq" id="WP_317997270.1">
    <property type="nucleotide sequence ID" value="NZ_AP025523.1"/>
</dbReference>
<dbReference type="GO" id="GO:0000976">
    <property type="term" value="F:transcription cis-regulatory region binding"/>
    <property type="evidence" value="ECO:0007669"/>
    <property type="project" value="TreeGrafter"/>
</dbReference>
<evidence type="ECO:0000256" key="2">
    <source>
        <dbReference type="PROSITE-ProRule" id="PRU00169"/>
    </source>
</evidence>
<feature type="domain" description="Response regulatory" evidence="3">
    <location>
        <begin position="2"/>
        <end position="116"/>
    </location>
</feature>
<evidence type="ECO:0000313" key="5">
    <source>
        <dbReference type="EMBL" id="BDE06303.1"/>
    </source>
</evidence>
<gene>
    <name evidence="5" type="ORF">WPS_15790</name>
</gene>
<dbReference type="InterPro" id="IPR001789">
    <property type="entry name" value="Sig_transdc_resp-reg_receiver"/>
</dbReference>
<feature type="domain" description="HTH LytTR-type" evidence="4">
    <location>
        <begin position="135"/>
        <end position="241"/>
    </location>
</feature>
<evidence type="ECO:0000259" key="3">
    <source>
        <dbReference type="PROSITE" id="PS50110"/>
    </source>
</evidence>
<dbReference type="SUPFAM" id="SSF52172">
    <property type="entry name" value="CheY-like"/>
    <property type="match status" value="1"/>
</dbReference>
<dbReference type="AlphaFoldDB" id="A0AAN1XVP1"/>
<dbReference type="Pfam" id="PF04397">
    <property type="entry name" value="LytTR"/>
    <property type="match status" value="1"/>
</dbReference>
<dbReference type="GO" id="GO:0005829">
    <property type="term" value="C:cytosol"/>
    <property type="evidence" value="ECO:0007669"/>
    <property type="project" value="TreeGrafter"/>
</dbReference>
<dbReference type="PROSITE" id="PS50930">
    <property type="entry name" value="HTH_LYTTR"/>
    <property type="match status" value="1"/>
</dbReference>
<dbReference type="Proteomes" id="UP001317532">
    <property type="component" value="Chromosome"/>
</dbReference>
<protein>
    <submittedName>
        <fullName evidence="5">DNA-binding response regulator</fullName>
    </submittedName>
</protein>
<proteinExistence type="predicted"/>
<dbReference type="PANTHER" id="PTHR48111:SF69">
    <property type="entry name" value="RESPONSE REGULATOR RECEIVER"/>
    <property type="match status" value="1"/>
</dbReference>
<organism evidence="5 6">
    <name type="scientific">Vulcanimicrobium alpinum</name>
    <dbReference type="NCBI Taxonomy" id="3016050"/>
    <lineage>
        <taxon>Bacteria</taxon>
        <taxon>Bacillati</taxon>
        <taxon>Vulcanimicrobiota</taxon>
        <taxon>Vulcanimicrobiia</taxon>
        <taxon>Vulcanimicrobiales</taxon>
        <taxon>Vulcanimicrobiaceae</taxon>
        <taxon>Vulcanimicrobium</taxon>
    </lineage>
</organism>
<name>A0AAN1XVP1_UNVUL</name>
<dbReference type="InterPro" id="IPR039420">
    <property type="entry name" value="WalR-like"/>
</dbReference>
<dbReference type="GO" id="GO:0006355">
    <property type="term" value="P:regulation of DNA-templated transcription"/>
    <property type="evidence" value="ECO:0007669"/>
    <property type="project" value="TreeGrafter"/>
</dbReference>
<accession>A0AAN1XVP1</accession>
<evidence type="ECO:0000313" key="6">
    <source>
        <dbReference type="Proteomes" id="UP001317532"/>
    </source>
</evidence>
<dbReference type="PROSITE" id="PS50110">
    <property type="entry name" value="RESPONSE_REGULATORY"/>
    <property type="match status" value="1"/>
</dbReference>
<dbReference type="SMART" id="SM00850">
    <property type="entry name" value="LytTR"/>
    <property type="match status" value="1"/>
</dbReference>
<dbReference type="KEGG" id="vab:WPS_15790"/>
<sequence length="241" mass="26158">MRVLVVDDEPLVRGELVYALGKVASDAVIDEANDAIEALRALAATPYDVAFLDINLPGLNGLEATRVIAALPSPPQIVFVTADDSRAVDAFELAAIDYVVKPVSQARLARTVERLRASRAPGAAHAAPAEIPRRVALEDGERTRLVKVAEIRYLQANGHVVTARIGEGDLRWKGSLADAAARLEPAGFLRVHRAYLVNPERVVEVEPYFGGSYLLRVDDKLRSEVPVSRNFLPAVRRALGL</sequence>
<dbReference type="GO" id="GO:0032993">
    <property type="term" value="C:protein-DNA complex"/>
    <property type="evidence" value="ECO:0007669"/>
    <property type="project" value="TreeGrafter"/>
</dbReference>
<dbReference type="Gene3D" id="2.40.50.1020">
    <property type="entry name" value="LytTr DNA-binding domain"/>
    <property type="match status" value="1"/>
</dbReference>
<reference evidence="5 6" key="1">
    <citation type="journal article" date="2022" name="ISME Commun">
        <title>Vulcanimicrobium alpinus gen. nov. sp. nov., the first cultivated representative of the candidate phylum 'Eremiobacterota', is a metabolically versatile aerobic anoxygenic phototroph.</title>
        <authorList>
            <person name="Yabe S."/>
            <person name="Muto K."/>
            <person name="Abe K."/>
            <person name="Yokota A."/>
            <person name="Staudigel H."/>
            <person name="Tebo B.M."/>
        </authorList>
    </citation>
    <scope>NUCLEOTIDE SEQUENCE [LARGE SCALE GENOMIC DNA]</scope>
    <source>
        <strain evidence="5 6">WC8-2</strain>
    </source>
</reference>
<keyword evidence="6" id="KW-1185">Reference proteome</keyword>
<keyword evidence="2" id="KW-0597">Phosphoprotein</keyword>
<dbReference type="PANTHER" id="PTHR48111">
    <property type="entry name" value="REGULATOR OF RPOS"/>
    <property type="match status" value="1"/>
</dbReference>
<dbReference type="InterPro" id="IPR007492">
    <property type="entry name" value="LytTR_DNA-bd_dom"/>
</dbReference>
<dbReference type="InterPro" id="IPR011006">
    <property type="entry name" value="CheY-like_superfamily"/>
</dbReference>